<dbReference type="EMBL" id="CAEKDK010000002">
    <property type="protein sequence ID" value="CAB4271559.1"/>
    <property type="molecule type" value="Genomic_DNA"/>
</dbReference>
<feature type="domain" description="RNA polymerase sigma-70 region 3" evidence="7">
    <location>
        <begin position="373"/>
        <end position="415"/>
    </location>
</feature>
<dbReference type="Proteomes" id="UP000507222">
    <property type="component" value="Unassembled WGS sequence"/>
</dbReference>
<keyword evidence="4" id="KW-0238">DNA-binding</keyword>
<dbReference type="Gene3D" id="1.10.1740.10">
    <property type="match status" value="1"/>
</dbReference>
<dbReference type="PRINTS" id="PR00046">
    <property type="entry name" value="SIGMA70FCT"/>
</dbReference>
<dbReference type="GO" id="GO:0003677">
    <property type="term" value="F:DNA binding"/>
    <property type="evidence" value="ECO:0007669"/>
    <property type="project" value="UniProtKB-KW"/>
</dbReference>
<evidence type="ECO:0000259" key="9">
    <source>
        <dbReference type="Pfam" id="PF04545"/>
    </source>
</evidence>
<keyword evidence="5" id="KW-0804">Transcription</keyword>
<accession>A0A6J5U5X3</accession>
<keyword evidence="2" id="KW-0805">Transcription regulation</keyword>
<evidence type="ECO:0000256" key="3">
    <source>
        <dbReference type="ARBA" id="ARBA00023082"/>
    </source>
</evidence>
<dbReference type="InterPro" id="IPR036388">
    <property type="entry name" value="WH-like_DNA-bd_sf"/>
</dbReference>
<feature type="domain" description="RNA polymerase sigma-70 region 2" evidence="8">
    <location>
        <begin position="417"/>
        <end position="483"/>
    </location>
</feature>
<dbReference type="GO" id="GO:0016987">
    <property type="term" value="F:sigma factor activity"/>
    <property type="evidence" value="ECO:0007669"/>
    <property type="project" value="UniProtKB-KW"/>
</dbReference>
<evidence type="ECO:0000256" key="5">
    <source>
        <dbReference type="ARBA" id="ARBA00023163"/>
    </source>
</evidence>
<feature type="compositionally biased region" description="Basic and acidic residues" evidence="6">
    <location>
        <begin position="266"/>
        <end position="277"/>
    </location>
</feature>
<dbReference type="GO" id="GO:0006352">
    <property type="term" value="P:DNA-templated transcription initiation"/>
    <property type="evidence" value="ECO:0007669"/>
    <property type="project" value="InterPro"/>
</dbReference>
<dbReference type="Pfam" id="PF04545">
    <property type="entry name" value="Sigma70_r4"/>
    <property type="match status" value="1"/>
</dbReference>
<dbReference type="InterPro" id="IPR014284">
    <property type="entry name" value="RNA_pol_sigma-70_dom"/>
</dbReference>
<evidence type="ECO:0000256" key="4">
    <source>
        <dbReference type="ARBA" id="ARBA00023125"/>
    </source>
</evidence>
<dbReference type="Pfam" id="PF04542">
    <property type="entry name" value="Sigma70_r2"/>
    <property type="match status" value="1"/>
</dbReference>
<evidence type="ECO:0000256" key="2">
    <source>
        <dbReference type="ARBA" id="ARBA00023015"/>
    </source>
</evidence>
<feature type="domain" description="RNA polymerase sigma-70 region 4" evidence="9">
    <location>
        <begin position="586"/>
        <end position="639"/>
    </location>
</feature>
<reference evidence="10 11" key="1">
    <citation type="submission" date="2020-05" db="EMBL/GenBank/DDBJ databases">
        <authorList>
            <person name="Campoy J."/>
            <person name="Schneeberger K."/>
            <person name="Spophaly S."/>
        </authorList>
    </citation>
    <scope>NUCLEOTIDE SEQUENCE [LARGE SCALE GENOMIC DNA]</scope>
    <source>
        <strain evidence="10">PruArmRojPasFocal</strain>
    </source>
</reference>
<dbReference type="SUPFAM" id="SSF88659">
    <property type="entry name" value="Sigma3 and sigma4 domains of RNA polymerase sigma factors"/>
    <property type="match status" value="2"/>
</dbReference>
<proteinExistence type="inferred from homology"/>
<evidence type="ECO:0000256" key="6">
    <source>
        <dbReference type="SAM" id="MobiDB-lite"/>
    </source>
</evidence>
<gene>
    <name evidence="10" type="ORF">CURHAP_LOCUS17955</name>
</gene>
<evidence type="ECO:0008006" key="12">
    <source>
        <dbReference type="Google" id="ProtNLM"/>
    </source>
</evidence>
<dbReference type="PANTHER" id="PTHR30603">
    <property type="entry name" value="RNA POLYMERASE SIGMA FACTOR RPO"/>
    <property type="match status" value="1"/>
</dbReference>
<dbReference type="InterPro" id="IPR050239">
    <property type="entry name" value="Sigma-70_RNA_pol_init_factors"/>
</dbReference>
<protein>
    <recommendedName>
        <fullName evidence="12">RNA polymerase sigma-70 domain-containing protein</fullName>
    </recommendedName>
</protein>
<feature type="region of interest" description="Disordered" evidence="6">
    <location>
        <begin position="248"/>
        <end position="282"/>
    </location>
</feature>
<comment type="similarity">
    <text evidence="1">Belongs to the sigma-70 factor family.</text>
</comment>
<evidence type="ECO:0000259" key="7">
    <source>
        <dbReference type="Pfam" id="PF04539"/>
    </source>
</evidence>
<dbReference type="InterPro" id="IPR013325">
    <property type="entry name" value="RNA_pol_sigma_r2"/>
</dbReference>
<evidence type="ECO:0000313" key="11">
    <source>
        <dbReference type="Proteomes" id="UP000507222"/>
    </source>
</evidence>
<dbReference type="InterPro" id="IPR013324">
    <property type="entry name" value="RNA_pol_sigma_r3/r4-like"/>
</dbReference>
<feature type="domain" description="RNA polymerase sigma-70 region 3" evidence="7">
    <location>
        <begin position="501"/>
        <end position="566"/>
    </location>
</feature>
<dbReference type="Pfam" id="PF04539">
    <property type="entry name" value="Sigma70_r3"/>
    <property type="match status" value="2"/>
</dbReference>
<dbReference type="InterPro" id="IPR000943">
    <property type="entry name" value="RNA_pol_sigma70"/>
</dbReference>
<evidence type="ECO:0000259" key="8">
    <source>
        <dbReference type="Pfam" id="PF04542"/>
    </source>
</evidence>
<dbReference type="InterPro" id="IPR007627">
    <property type="entry name" value="RNA_pol_sigma70_r2"/>
</dbReference>
<dbReference type="InterPro" id="IPR007624">
    <property type="entry name" value="RNA_pol_sigma70_r3"/>
</dbReference>
<evidence type="ECO:0000256" key="1">
    <source>
        <dbReference type="ARBA" id="ARBA00007788"/>
    </source>
</evidence>
<dbReference type="NCBIfam" id="TIGR02937">
    <property type="entry name" value="sigma70-ECF"/>
    <property type="match status" value="1"/>
</dbReference>
<dbReference type="AlphaFoldDB" id="A0A6J5U5X3"/>
<dbReference type="PANTHER" id="PTHR30603:SF4">
    <property type="entry name" value="RNA POLYMERASE SIGMA FACTOR SIGE, CHLOROPLASTIC_MITOCHONDRIAL"/>
    <property type="match status" value="1"/>
</dbReference>
<dbReference type="InterPro" id="IPR007630">
    <property type="entry name" value="RNA_pol_sigma70_r4"/>
</dbReference>
<evidence type="ECO:0000313" key="10">
    <source>
        <dbReference type="EMBL" id="CAB4271559.1"/>
    </source>
</evidence>
<dbReference type="Gene3D" id="1.10.10.10">
    <property type="entry name" value="Winged helix-like DNA-binding domain superfamily/Winged helix DNA-binding domain"/>
    <property type="match status" value="3"/>
</dbReference>
<dbReference type="SUPFAM" id="SSF88946">
    <property type="entry name" value="Sigma2 domain of RNA polymerase sigma factors"/>
    <property type="match status" value="1"/>
</dbReference>
<dbReference type="GO" id="GO:0071482">
    <property type="term" value="P:cellular response to light stimulus"/>
    <property type="evidence" value="ECO:0007669"/>
    <property type="project" value="UniProtKB-ARBA"/>
</dbReference>
<organism evidence="10 11">
    <name type="scientific">Prunus armeniaca</name>
    <name type="common">Apricot</name>
    <name type="synonym">Armeniaca vulgaris</name>
    <dbReference type="NCBI Taxonomy" id="36596"/>
    <lineage>
        <taxon>Eukaryota</taxon>
        <taxon>Viridiplantae</taxon>
        <taxon>Streptophyta</taxon>
        <taxon>Embryophyta</taxon>
        <taxon>Tracheophyta</taxon>
        <taxon>Spermatophyta</taxon>
        <taxon>Magnoliopsida</taxon>
        <taxon>eudicotyledons</taxon>
        <taxon>Gunneridae</taxon>
        <taxon>Pentapetalae</taxon>
        <taxon>rosids</taxon>
        <taxon>fabids</taxon>
        <taxon>Rosales</taxon>
        <taxon>Rosaceae</taxon>
        <taxon>Amygdaloideae</taxon>
        <taxon>Amygdaleae</taxon>
        <taxon>Prunus</taxon>
    </lineage>
</organism>
<name>A0A6J5U5X3_PRUAR</name>
<sequence length="651" mass="73900">MCYQLHPQASADILSSNKDPPRQSFTKTILCSNTTHVTIPALYDVRVQLSAVALKDHLQLSLLPKNKVSNFLNSYSEILPNSRHRIVRALFSATEMNFEVSLSHGTMSFDSIEFVHKESSDSSQRLFLRQLGMGVVTVSSSASRTPLGLSTKLTSQRSTLRKPLIVAFKTDEANKTALVAPQEKIPLPIETRKKHQKRLGKARKLAKSVKSATTDVASPSTLEVDYNEAAAKLENLYKRSPEIEANSDVEDVDGLMRRGCKRRKKTSESDADKEENRTSNTVVRNRTKKAKRLSLDKRVTLKWNKDEKVIASIVRKRKSRKNENEKIEELVREYSASTDLVSLDWKKMKIPPVLTSSEHAWLFKLMQPMKGLLEVKENLQKDLGREPTNGELAEATNMSVVQVKKHLEVGRAARSKLIKHNLRLVLFVMNKYFQDFANGPKFQDLCQAGVKGLITAIDRFEPKRSFRLSTYGLFWIRHAIIRSMTLSSFTRVSFGLESVRAEIQKAKLGMLFALKRMPTEDEIIEKVGISPERYHEVMRASKPVFSLHSRHTTTQEEFINGITDVDGVEGDNRQKPALLRLALDDVLDSLKPKESLVIRQRYGLDGKGDRTLGEIAGNLNISREMVRKHEVKALMKLKHPARVDYLRRYVV</sequence>
<keyword evidence="3" id="KW-0731">Sigma factor</keyword>